<evidence type="ECO:0000313" key="3">
    <source>
        <dbReference type="Proteomes" id="UP000799302"/>
    </source>
</evidence>
<dbReference type="InterPro" id="IPR010730">
    <property type="entry name" value="HET"/>
</dbReference>
<name>A0A6A6UG23_9PEZI</name>
<dbReference type="InterPro" id="IPR052895">
    <property type="entry name" value="HetReg/Transcr_Mod"/>
</dbReference>
<gene>
    <name evidence="2" type="ORF">BT63DRAFT_210762</name>
</gene>
<dbReference type="PANTHER" id="PTHR24148">
    <property type="entry name" value="ANKYRIN REPEAT DOMAIN-CONTAINING PROTEIN 39 HOMOLOG-RELATED"/>
    <property type="match status" value="1"/>
</dbReference>
<dbReference type="Pfam" id="PF26639">
    <property type="entry name" value="Het-6_barrel"/>
    <property type="match status" value="1"/>
</dbReference>
<dbReference type="PANTHER" id="PTHR24148:SF64">
    <property type="entry name" value="HETEROKARYON INCOMPATIBILITY DOMAIN-CONTAINING PROTEIN"/>
    <property type="match status" value="1"/>
</dbReference>
<keyword evidence="3" id="KW-1185">Reference proteome</keyword>
<sequence>MENLTQNSRDRGLSLSLQKFFSITRPKQHYQYEDLPDALSFRIMELLPGKKRESIKIRLHFANWYSPPKYEAISYAWGDPSNVTKCICEGRKLIITKSLYEALWHFRLPDKSRYLWADAVCINQLHNNERSHQVKNMKRIYENAAGTLVWLGPDKKGSAATAFGAIERLGTQLLQNSEYTKLNLKSIFDPAKFVLEYTEETRLHVACSPQEWEALKKLFTCSWFSRLWVIQELNSSTVVDTIWGSSFQDSRLIALCGVWISSSQDIGKLIWINDGTFFHHGIRMTIPVFKFTALKEMPSKIYQASAFFATDPRDRVFAMMDSKLTSQLPGLEPDYSRSAAEVFRGFAETYIRETKSLGILSYVSHSAKELVIPTWVPQFDSGVTRRIIGDHGVYNTSNRRGYSTTSESGMEVLRQGKLRLQGIVIDQVVTFESLIGNKHLNLDPTIKTGTDPDTCTGQWESLLRQTEQYTSRKACLVAYAMTLSCGLDSRGNEKTRWMEFTRFLAESTQGRVQIPNDGETSVSDDLSETQQHDPLSFRRMVFGWARNRRLFRTARGHIGMGPWNIQPDDRVAIIFGGEVPFIIRKCGDSSNEYHLIGEAYVHGIMDGEFVRDWEDGKMPHVTEQDIIIV</sequence>
<dbReference type="AlphaFoldDB" id="A0A6A6UG23"/>
<dbReference type="Pfam" id="PF06985">
    <property type="entry name" value="HET"/>
    <property type="match status" value="1"/>
</dbReference>
<reference evidence="2" key="1">
    <citation type="journal article" date="2020" name="Stud. Mycol.">
        <title>101 Dothideomycetes genomes: a test case for predicting lifestyles and emergence of pathogens.</title>
        <authorList>
            <person name="Haridas S."/>
            <person name="Albert R."/>
            <person name="Binder M."/>
            <person name="Bloem J."/>
            <person name="Labutti K."/>
            <person name="Salamov A."/>
            <person name="Andreopoulos B."/>
            <person name="Baker S."/>
            <person name="Barry K."/>
            <person name="Bills G."/>
            <person name="Bluhm B."/>
            <person name="Cannon C."/>
            <person name="Castanera R."/>
            <person name="Culley D."/>
            <person name="Daum C."/>
            <person name="Ezra D."/>
            <person name="Gonzalez J."/>
            <person name="Henrissat B."/>
            <person name="Kuo A."/>
            <person name="Liang C."/>
            <person name="Lipzen A."/>
            <person name="Lutzoni F."/>
            <person name="Magnuson J."/>
            <person name="Mondo S."/>
            <person name="Nolan M."/>
            <person name="Ohm R."/>
            <person name="Pangilinan J."/>
            <person name="Park H.-J."/>
            <person name="Ramirez L."/>
            <person name="Alfaro M."/>
            <person name="Sun H."/>
            <person name="Tritt A."/>
            <person name="Yoshinaga Y."/>
            <person name="Zwiers L.-H."/>
            <person name="Turgeon B."/>
            <person name="Goodwin S."/>
            <person name="Spatafora J."/>
            <person name="Crous P."/>
            <person name="Grigoriev I."/>
        </authorList>
    </citation>
    <scope>NUCLEOTIDE SEQUENCE</scope>
    <source>
        <strain evidence="2">CBS 115976</strain>
    </source>
</reference>
<proteinExistence type="predicted"/>
<dbReference type="Proteomes" id="UP000799302">
    <property type="component" value="Unassembled WGS sequence"/>
</dbReference>
<feature type="domain" description="Heterokaryon incompatibility" evidence="1">
    <location>
        <begin position="70"/>
        <end position="232"/>
    </location>
</feature>
<dbReference type="EMBL" id="MU004233">
    <property type="protein sequence ID" value="KAF2671225.1"/>
    <property type="molecule type" value="Genomic_DNA"/>
</dbReference>
<dbReference type="OrthoDB" id="2157530at2759"/>
<accession>A0A6A6UG23</accession>
<evidence type="ECO:0000313" key="2">
    <source>
        <dbReference type="EMBL" id="KAF2671225.1"/>
    </source>
</evidence>
<organism evidence="2 3">
    <name type="scientific">Microthyrium microscopicum</name>
    <dbReference type="NCBI Taxonomy" id="703497"/>
    <lineage>
        <taxon>Eukaryota</taxon>
        <taxon>Fungi</taxon>
        <taxon>Dikarya</taxon>
        <taxon>Ascomycota</taxon>
        <taxon>Pezizomycotina</taxon>
        <taxon>Dothideomycetes</taxon>
        <taxon>Dothideomycetes incertae sedis</taxon>
        <taxon>Microthyriales</taxon>
        <taxon>Microthyriaceae</taxon>
        <taxon>Microthyrium</taxon>
    </lineage>
</organism>
<protein>
    <submittedName>
        <fullName evidence="2">HET-domain-containing protein</fullName>
    </submittedName>
</protein>
<evidence type="ECO:0000259" key="1">
    <source>
        <dbReference type="Pfam" id="PF06985"/>
    </source>
</evidence>